<dbReference type="SUPFAM" id="SSF54928">
    <property type="entry name" value="RNA-binding domain, RBD"/>
    <property type="match status" value="2"/>
</dbReference>
<dbReference type="Proteomes" id="UP001437256">
    <property type="component" value="Unassembled WGS sequence"/>
</dbReference>
<feature type="domain" description="RRM" evidence="3">
    <location>
        <begin position="140"/>
        <end position="219"/>
    </location>
</feature>
<organism evidence="4 5">
    <name type="scientific">Marasmius tenuissimus</name>
    <dbReference type="NCBI Taxonomy" id="585030"/>
    <lineage>
        <taxon>Eukaryota</taxon>
        <taxon>Fungi</taxon>
        <taxon>Dikarya</taxon>
        <taxon>Basidiomycota</taxon>
        <taxon>Agaricomycotina</taxon>
        <taxon>Agaricomycetes</taxon>
        <taxon>Agaricomycetidae</taxon>
        <taxon>Agaricales</taxon>
        <taxon>Marasmiineae</taxon>
        <taxon>Marasmiaceae</taxon>
        <taxon>Marasmius</taxon>
    </lineage>
</organism>
<keyword evidence="1" id="KW-0694">RNA-binding</keyword>
<feature type="compositionally biased region" description="Low complexity" evidence="2">
    <location>
        <begin position="301"/>
        <end position="310"/>
    </location>
</feature>
<dbReference type="InterPro" id="IPR035979">
    <property type="entry name" value="RBD_domain_sf"/>
</dbReference>
<dbReference type="InterPro" id="IPR012677">
    <property type="entry name" value="Nucleotide-bd_a/b_plait_sf"/>
</dbReference>
<dbReference type="PANTHER" id="PTHR15241">
    <property type="entry name" value="TRANSFORMER-2-RELATED"/>
    <property type="match status" value="1"/>
</dbReference>
<dbReference type="Pfam" id="PF00076">
    <property type="entry name" value="RRM_1"/>
    <property type="match status" value="1"/>
</dbReference>
<name>A0ABR2ZFS7_9AGAR</name>
<dbReference type="CDD" id="cd00590">
    <property type="entry name" value="RRM_SF"/>
    <property type="match status" value="1"/>
</dbReference>
<feature type="domain" description="RRM" evidence="3">
    <location>
        <begin position="49"/>
        <end position="139"/>
    </location>
</feature>
<evidence type="ECO:0000259" key="3">
    <source>
        <dbReference type="PROSITE" id="PS50102"/>
    </source>
</evidence>
<proteinExistence type="predicted"/>
<protein>
    <recommendedName>
        <fullName evidence="3">RRM domain-containing protein</fullName>
    </recommendedName>
</protein>
<gene>
    <name evidence="4" type="ORF">AAF712_013082</name>
</gene>
<keyword evidence="5" id="KW-1185">Reference proteome</keyword>
<evidence type="ECO:0000313" key="5">
    <source>
        <dbReference type="Proteomes" id="UP001437256"/>
    </source>
</evidence>
<accession>A0ABR2ZFS7</accession>
<feature type="compositionally biased region" description="Basic and acidic residues" evidence="2">
    <location>
        <begin position="319"/>
        <end position="333"/>
    </location>
</feature>
<dbReference type="PROSITE" id="PS50102">
    <property type="entry name" value="RRM"/>
    <property type="match status" value="2"/>
</dbReference>
<evidence type="ECO:0000313" key="4">
    <source>
        <dbReference type="EMBL" id="KAL0060110.1"/>
    </source>
</evidence>
<feature type="region of interest" description="Disordered" evidence="2">
    <location>
        <begin position="301"/>
        <end position="333"/>
    </location>
</feature>
<comment type="caution">
    <text evidence="4">The sequence shown here is derived from an EMBL/GenBank/DDBJ whole genome shotgun (WGS) entry which is preliminary data.</text>
</comment>
<dbReference type="EMBL" id="JBBXMP010000191">
    <property type="protein sequence ID" value="KAL0060110.1"/>
    <property type="molecule type" value="Genomic_DNA"/>
</dbReference>
<dbReference type="InterPro" id="IPR000504">
    <property type="entry name" value="RRM_dom"/>
</dbReference>
<sequence length="333" mass="37816">MSNCIFKSVRLALSSSRSCNSTLWLSTPSSLSRRQFSTSHRRLTDLPKKVVYLGNIAYKTDVAQLKELAEGYGPLARITIPSDENNRPAGFANIEFVDAESAKRLYEIAQKDAIVLNGRSTVAHLVEAHQQTRMEDAPTKNLHINRFPREPTVTDIEPFFLRWRKNLVRITIGRVTGRTDSFANVQFTTQDAATEALKEHRFVPFTLDGRKLNVRYGSPRRSHQETQAPSRVLYFRGYIGEDELRDLLRPFGPKVEEIRTLARSENAVSSAGHISCVDIPSATSILEACGDRLLLEYSRPRSQQLRRSPSWSNPKNRTKRSEARSRDELEGKE</sequence>
<evidence type="ECO:0000256" key="1">
    <source>
        <dbReference type="PROSITE-ProRule" id="PRU00176"/>
    </source>
</evidence>
<dbReference type="SMART" id="SM00360">
    <property type="entry name" value="RRM"/>
    <property type="match status" value="2"/>
</dbReference>
<dbReference type="PANTHER" id="PTHR15241:SF304">
    <property type="entry name" value="RRM DOMAIN-CONTAINING PROTEIN"/>
    <property type="match status" value="1"/>
</dbReference>
<reference evidence="4 5" key="1">
    <citation type="submission" date="2024-05" db="EMBL/GenBank/DDBJ databases">
        <title>A draft genome resource for the thread blight pathogen Marasmius tenuissimus strain MS-2.</title>
        <authorList>
            <person name="Yulfo-Soto G.E."/>
            <person name="Baruah I.K."/>
            <person name="Amoako-Attah I."/>
            <person name="Bukari Y."/>
            <person name="Meinhardt L.W."/>
            <person name="Bailey B.A."/>
            <person name="Cohen S.P."/>
        </authorList>
    </citation>
    <scope>NUCLEOTIDE SEQUENCE [LARGE SCALE GENOMIC DNA]</scope>
    <source>
        <strain evidence="4 5">MS-2</strain>
    </source>
</reference>
<dbReference type="Gene3D" id="3.30.70.330">
    <property type="match status" value="2"/>
</dbReference>
<evidence type="ECO:0000256" key="2">
    <source>
        <dbReference type="SAM" id="MobiDB-lite"/>
    </source>
</evidence>